<protein>
    <recommendedName>
        <fullName evidence="3">RING-type E3 ubiquitin transferase</fullName>
        <ecNumber evidence="3">2.3.2.27</ecNumber>
    </recommendedName>
</protein>
<name>W1PJK6_AMBTC</name>
<dbReference type="OrthoDB" id="7537227at2759"/>
<evidence type="ECO:0000256" key="4">
    <source>
        <dbReference type="ARBA" id="ARBA00022679"/>
    </source>
</evidence>
<feature type="region of interest" description="Disordered" evidence="6">
    <location>
        <begin position="258"/>
        <end position="287"/>
    </location>
</feature>
<comment type="pathway">
    <text evidence="2">Protein modification; protein ubiquitination.</text>
</comment>
<dbReference type="InterPro" id="IPR045210">
    <property type="entry name" value="RING-Ubox_PUB"/>
</dbReference>
<evidence type="ECO:0000313" key="8">
    <source>
        <dbReference type="EMBL" id="ERN07924.1"/>
    </source>
</evidence>
<keyword evidence="4" id="KW-0808">Transferase</keyword>
<dbReference type="SUPFAM" id="SSF48371">
    <property type="entry name" value="ARM repeat"/>
    <property type="match status" value="1"/>
</dbReference>
<dbReference type="EC" id="2.3.2.27" evidence="3"/>
<dbReference type="GO" id="GO:0061630">
    <property type="term" value="F:ubiquitin protein ligase activity"/>
    <property type="evidence" value="ECO:0007669"/>
    <property type="project" value="UniProtKB-EC"/>
</dbReference>
<evidence type="ECO:0000313" key="9">
    <source>
        <dbReference type="Proteomes" id="UP000017836"/>
    </source>
</evidence>
<dbReference type="InterPro" id="IPR013083">
    <property type="entry name" value="Znf_RING/FYVE/PHD"/>
</dbReference>
<dbReference type="Pfam" id="PF04564">
    <property type="entry name" value="U-box"/>
    <property type="match status" value="1"/>
</dbReference>
<feature type="domain" description="U-box" evidence="7">
    <location>
        <begin position="9"/>
        <end position="88"/>
    </location>
</feature>
<dbReference type="EMBL" id="KI393609">
    <property type="protein sequence ID" value="ERN07924.1"/>
    <property type="molecule type" value="Genomic_DNA"/>
</dbReference>
<dbReference type="AlphaFoldDB" id="W1PJK6"/>
<dbReference type="InterPro" id="IPR011989">
    <property type="entry name" value="ARM-like"/>
</dbReference>
<dbReference type="eggNOG" id="KOG0167">
    <property type="taxonomic scope" value="Eukaryota"/>
</dbReference>
<evidence type="ECO:0000259" key="7">
    <source>
        <dbReference type="PROSITE" id="PS51698"/>
    </source>
</evidence>
<dbReference type="UniPathway" id="UPA00143"/>
<dbReference type="OMA" id="CERNCAI"/>
<dbReference type="SMART" id="SM00504">
    <property type="entry name" value="Ubox"/>
    <property type="match status" value="1"/>
</dbReference>
<dbReference type="GO" id="GO:0016567">
    <property type="term" value="P:protein ubiquitination"/>
    <property type="evidence" value="ECO:0007669"/>
    <property type="project" value="UniProtKB-UniPathway"/>
</dbReference>
<dbReference type="HOGENOM" id="CLU_006348_5_0_1"/>
<dbReference type="SUPFAM" id="SSF57850">
    <property type="entry name" value="RING/U-box"/>
    <property type="match status" value="1"/>
</dbReference>
<keyword evidence="9" id="KW-1185">Reference proteome</keyword>
<dbReference type="Proteomes" id="UP000017836">
    <property type="component" value="Unassembled WGS sequence"/>
</dbReference>
<sequence length="611" mass="64842">MVLTGISQEWPPEFICPISKSPMAEPVILSSGHSCERNCAIAWLKDGRNLCPATSKRLKNHRDDIDSLLPNLALESAIARFCTLHHIPNPGPPSREEARVLVQKMADSTSPAVQPRLFHSAANLQSKSSKIMMLLGVQGFSVAGKPENRDRFSPNMVFGRFNGANSCQNRRDLGLEPGFSGEISSRNSQDLDLEYASRFSQENFDWKHASTSETRCDGEFSSCGGLAPTSKSDFSGENSRQNLGRFASEFGSKLSLKVSGRNRPDLTSKSTSSGGNSSKKRPSISSEISIENSQDLASEFISRLSSNDEEELRSAISEIHELTRTSPESRLELASDPDLISHIITILSFSNSSTIQSEATAALSNMSLETVNKVRLVREGVLAPLVDVLSHGSSAARGHAAAAIFSLSIAEENRIVAAVLGAIPPLSQMLISNGHSASEAAAALYYLSLERANCGRIIHGGAVAALLHAAASSRGGVAARSLAALCNVAAAGDEGRAAVADGGGISTAIGVVGCGQEEEEHAVALLLLLSRTNSSRFWGEVKQGMPAIARVAARGRGRAREKAAALMRVVKEAQAAAEDGPDGGGGRGLEWRRAFRGEGAHCSEWPNTAGF</sequence>
<dbReference type="Gramene" id="ERN07924">
    <property type="protein sequence ID" value="ERN07924"/>
    <property type="gene ID" value="AMTR_s00012p00240140"/>
</dbReference>
<dbReference type="PROSITE" id="PS51698">
    <property type="entry name" value="U_BOX"/>
    <property type="match status" value="1"/>
</dbReference>
<dbReference type="InterPro" id="IPR016024">
    <property type="entry name" value="ARM-type_fold"/>
</dbReference>
<dbReference type="PANTHER" id="PTHR23315">
    <property type="entry name" value="U BOX DOMAIN-CONTAINING"/>
    <property type="match status" value="1"/>
</dbReference>
<dbReference type="GO" id="GO:0005634">
    <property type="term" value="C:nucleus"/>
    <property type="evidence" value="ECO:0000318"/>
    <property type="project" value="GO_Central"/>
</dbReference>
<dbReference type="KEGG" id="atr:18436163"/>
<organism evidence="8 9">
    <name type="scientific">Amborella trichopoda</name>
    <dbReference type="NCBI Taxonomy" id="13333"/>
    <lineage>
        <taxon>Eukaryota</taxon>
        <taxon>Viridiplantae</taxon>
        <taxon>Streptophyta</taxon>
        <taxon>Embryophyta</taxon>
        <taxon>Tracheophyta</taxon>
        <taxon>Spermatophyta</taxon>
        <taxon>Magnoliopsida</taxon>
        <taxon>Amborellales</taxon>
        <taxon>Amborellaceae</taxon>
        <taxon>Amborella</taxon>
    </lineage>
</organism>
<evidence type="ECO:0000256" key="3">
    <source>
        <dbReference type="ARBA" id="ARBA00012483"/>
    </source>
</evidence>
<dbReference type="Gene3D" id="1.25.10.10">
    <property type="entry name" value="Leucine-rich Repeat Variant"/>
    <property type="match status" value="2"/>
</dbReference>
<evidence type="ECO:0000256" key="5">
    <source>
        <dbReference type="ARBA" id="ARBA00022786"/>
    </source>
</evidence>
<keyword evidence="5" id="KW-0833">Ubl conjugation pathway</keyword>
<dbReference type="InterPro" id="IPR003613">
    <property type="entry name" value="Ubox_domain"/>
</dbReference>
<dbReference type="Gene3D" id="3.30.40.10">
    <property type="entry name" value="Zinc/RING finger domain, C3HC4 (zinc finger)"/>
    <property type="match status" value="1"/>
</dbReference>
<dbReference type="CDD" id="cd16664">
    <property type="entry name" value="RING-Ubox_PUB"/>
    <property type="match status" value="1"/>
</dbReference>
<proteinExistence type="predicted"/>
<accession>W1PJK6</accession>
<evidence type="ECO:0000256" key="2">
    <source>
        <dbReference type="ARBA" id="ARBA00004906"/>
    </source>
</evidence>
<dbReference type="GO" id="GO:0005737">
    <property type="term" value="C:cytoplasm"/>
    <property type="evidence" value="ECO:0000318"/>
    <property type="project" value="GO_Central"/>
</dbReference>
<evidence type="ECO:0000256" key="6">
    <source>
        <dbReference type="SAM" id="MobiDB-lite"/>
    </source>
</evidence>
<dbReference type="InterPro" id="IPR000225">
    <property type="entry name" value="Armadillo"/>
</dbReference>
<reference evidence="9" key="1">
    <citation type="journal article" date="2013" name="Science">
        <title>The Amborella genome and the evolution of flowering plants.</title>
        <authorList>
            <consortium name="Amborella Genome Project"/>
        </authorList>
    </citation>
    <scope>NUCLEOTIDE SEQUENCE [LARGE SCALE GENOMIC DNA]</scope>
</reference>
<dbReference type="PANTHER" id="PTHR23315:SF339">
    <property type="entry name" value="U-BOX DOMAIN-CONTAINING PROTEIN 40"/>
    <property type="match status" value="1"/>
</dbReference>
<comment type="catalytic activity">
    <reaction evidence="1">
        <text>S-ubiquitinyl-[E2 ubiquitin-conjugating enzyme]-L-cysteine + [acceptor protein]-L-lysine = [E2 ubiquitin-conjugating enzyme]-L-cysteine + N(6)-ubiquitinyl-[acceptor protein]-L-lysine.</text>
        <dbReference type="EC" id="2.3.2.27"/>
    </reaction>
</comment>
<dbReference type="SMART" id="SM00185">
    <property type="entry name" value="ARM"/>
    <property type="match status" value="3"/>
</dbReference>
<gene>
    <name evidence="8" type="ORF">AMTR_s00012p00240140</name>
</gene>
<evidence type="ECO:0000256" key="1">
    <source>
        <dbReference type="ARBA" id="ARBA00000900"/>
    </source>
</evidence>
<feature type="compositionally biased region" description="Low complexity" evidence="6">
    <location>
        <begin position="267"/>
        <end position="287"/>
    </location>
</feature>